<organism evidence="2 3">
    <name type="scientific">Candidatus Mycobacterium wuenschmannii</name>
    <dbReference type="NCBI Taxonomy" id="3027808"/>
    <lineage>
        <taxon>Bacteria</taxon>
        <taxon>Bacillati</taxon>
        <taxon>Actinomycetota</taxon>
        <taxon>Actinomycetes</taxon>
        <taxon>Mycobacteriales</taxon>
        <taxon>Mycobacteriaceae</taxon>
        <taxon>Mycobacterium</taxon>
    </lineage>
</organism>
<feature type="domain" description="SHOCT" evidence="1">
    <location>
        <begin position="8"/>
        <end position="33"/>
    </location>
</feature>
<evidence type="ECO:0000313" key="3">
    <source>
        <dbReference type="Proteomes" id="UP001236585"/>
    </source>
</evidence>
<dbReference type="RefSeq" id="WP_285191214.1">
    <property type="nucleotide sequence ID" value="NZ_CP126981.1"/>
</dbReference>
<accession>A0ABY8W3F7</accession>
<sequence length="36" mass="4088">MREITDVLGKLADLKDKGALTDQEFNEQKQRLLGGR</sequence>
<keyword evidence="3" id="KW-1185">Reference proteome</keyword>
<dbReference type="InterPro" id="IPR018649">
    <property type="entry name" value="SHOCT"/>
</dbReference>
<protein>
    <submittedName>
        <fullName evidence="2">SHOCT domain-containing protein</fullName>
    </submittedName>
</protein>
<reference evidence="2 3" key="1">
    <citation type="journal article" date="2023" name="Microbiol. Resour. Announc.">
        <title>Complete Genome Sequence of Mycobacterium wuenschmanii, a novel Nontuberculous Mycobacterium Isolated from a captive population of Amazon Milk Frogs.</title>
        <authorList>
            <person name="Hicks J."/>
            <person name="Zeineldin M."/>
            <person name="Ward H."/>
            <person name="Wuenschmann A."/>
            <person name="Camp P."/>
            <person name="Farrell D."/>
            <person name="Lehman K."/>
            <person name="Thacker T."/>
            <person name="Cuthbert E."/>
        </authorList>
    </citation>
    <scope>NUCLEOTIDE SEQUENCE [LARGE SCALE GENOMIC DNA]</scope>
    <source>
        <strain evidence="2 3">Wuenschmanii</strain>
    </source>
</reference>
<dbReference type="Pfam" id="PF09851">
    <property type="entry name" value="SHOCT"/>
    <property type="match status" value="1"/>
</dbReference>
<dbReference type="EMBL" id="CP126981">
    <property type="protein sequence ID" value="WIM90438.1"/>
    <property type="molecule type" value="Genomic_DNA"/>
</dbReference>
<dbReference type="Proteomes" id="UP001236585">
    <property type="component" value="Chromosome"/>
</dbReference>
<evidence type="ECO:0000313" key="2">
    <source>
        <dbReference type="EMBL" id="WIM90438.1"/>
    </source>
</evidence>
<gene>
    <name evidence="2" type="ORF">PT015_20775</name>
</gene>
<name>A0ABY8W3F7_9MYCO</name>
<evidence type="ECO:0000259" key="1">
    <source>
        <dbReference type="Pfam" id="PF09851"/>
    </source>
</evidence>
<proteinExistence type="predicted"/>